<sequence length="143" mass="15578">MGPFGPPVQTEIFKFNPSYWSLVLWFSLNLHFTRFTRYTVNPNGSGVVHTTPHDRRRCRRWSPSSTCARRRSLRVGGGFGWSVATGGSRGGGSPGGFTGEVVAVAVAVAVSATEHRRRSEVGTELALYSDDGVDGRGYERAQS</sequence>
<comment type="caution">
    <text evidence="1">The sequence shown here is derived from an EMBL/GenBank/DDBJ whole genome shotgun (WGS) entry which is preliminary data.</text>
</comment>
<name>A0AA88E4M7_FICCA</name>
<evidence type="ECO:0000313" key="1">
    <source>
        <dbReference type="EMBL" id="GMN64004.1"/>
    </source>
</evidence>
<organism evidence="1 2">
    <name type="scientific">Ficus carica</name>
    <name type="common">Common fig</name>
    <dbReference type="NCBI Taxonomy" id="3494"/>
    <lineage>
        <taxon>Eukaryota</taxon>
        <taxon>Viridiplantae</taxon>
        <taxon>Streptophyta</taxon>
        <taxon>Embryophyta</taxon>
        <taxon>Tracheophyta</taxon>
        <taxon>Spermatophyta</taxon>
        <taxon>Magnoliopsida</taxon>
        <taxon>eudicotyledons</taxon>
        <taxon>Gunneridae</taxon>
        <taxon>Pentapetalae</taxon>
        <taxon>rosids</taxon>
        <taxon>fabids</taxon>
        <taxon>Rosales</taxon>
        <taxon>Moraceae</taxon>
        <taxon>Ficeae</taxon>
        <taxon>Ficus</taxon>
    </lineage>
</organism>
<protein>
    <submittedName>
        <fullName evidence="1">Uncharacterized protein</fullName>
    </submittedName>
</protein>
<reference evidence="1" key="1">
    <citation type="submission" date="2023-07" db="EMBL/GenBank/DDBJ databases">
        <title>draft genome sequence of fig (Ficus carica).</title>
        <authorList>
            <person name="Takahashi T."/>
            <person name="Nishimura K."/>
        </authorList>
    </citation>
    <scope>NUCLEOTIDE SEQUENCE</scope>
</reference>
<gene>
    <name evidence="1" type="ORF">TIFTF001_033079</name>
</gene>
<accession>A0AA88E4M7</accession>
<evidence type="ECO:0000313" key="2">
    <source>
        <dbReference type="Proteomes" id="UP001187192"/>
    </source>
</evidence>
<dbReference type="AlphaFoldDB" id="A0AA88E4M7"/>
<keyword evidence="2" id="KW-1185">Reference proteome</keyword>
<dbReference type="EMBL" id="BTGU01000165">
    <property type="protein sequence ID" value="GMN64004.1"/>
    <property type="molecule type" value="Genomic_DNA"/>
</dbReference>
<proteinExistence type="predicted"/>
<dbReference type="Proteomes" id="UP001187192">
    <property type="component" value="Unassembled WGS sequence"/>
</dbReference>